<dbReference type="InterPro" id="IPR001638">
    <property type="entry name" value="Solute-binding_3/MltF_N"/>
</dbReference>
<reference evidence="3 4" key="1">
    <citation type="submission" date="2021-03" db="EMBL/GenBank/DDBJ databases">
        <title>Actinoplanes flavus sp. nov., a novel actinomycete isolated from Coconut Palm rhizosphere soil.</title>
        <authorList>
            <person name="Luo X."/>
        </authorList>
    </citation>
    <scope>NUCLEOTIDE SEQUENCE [LARGE SCALE GENOMIC DNA]</scope>
    <source>
        <strain evidence="3 4">NEAU-H7</strain>
    </source>
</reference>
<protein>
    <submittedName>
        <fullName evidence="3">ABC transporter substrate-binding protein</fullName>
    </submittedName>
</protein>
<keyword evidence="1" id="KW-0732">Signal</keyword>
<dbReference type="SUPFAM" id="SSF53850">
    <property type="entry name" value="Periplasmic binding protein-like II"/>
    <property type="match status" value="1"/>
</dbReference>
<dbReference type="Pfam" id="PF00497">
    <property type="entry name" value="SBP_bac_3"/>
    <property type="match status" value="1"/>
</dbReference>
<accession>A0ABS3UMU7</accession>
<name>A0ABS3UMU7_9ACTN</name>
<feature type="domain" description="Solute-binding protein family 3/N-terminal" evidence="2">
    <location>
        <begin position="52"/>
        <end position="281"/>
    </location>
</feature>
<dbReference type="Gene3D" id="3.40.190.10">
    <property type="entry name" value="Periplasmic binding protein-like II"/>
    <property type="match status" value="2"/>
</dbReference>
<sequence length="299" mass="31800">MAAAGVLLMLATGACSRGGSDEQSDPFDATAGVAVDRELHDRLPESVRNKGFIRLVTDASYAPMEYFAADGRTIIGFEPDLAAALGEVLGIRAEMVVGPFSTALDDVVAGTYDGVLSMMTDTAERREQADFVNYFHTGTSIVVQRGNPQGISDLNSLCGKVVATEKGTFQETMLRRVQKTCGDRSMTIADFPTNADALVQLRTGRAAAVLNDFPAAMYLATGSRTSAFFEMASDEQYEVSLLGIAVSKESSELRDCLRAALDRLITSGVYTELLTRWGLNSGAIPTAMVNGQPAEPAAG</sequence>
<dbReference type="SMART" id="SM00062">
    <property type="entry name" value="PBPb"/>
    <property type="match status" value="1"/>
</dbReference>
<evidence type="ECO:0000259" key="2">
    <source>
        <dbReference type="SMART" id="SM00062"/>
    </source>
</evidence>
<keyword evidence="4" id="KW-1185">Reference proteome</keyword>
<evidence type="ECO:0000313" key="4">
    <source>
        <dbReference type="Proteomes" id="UP000679690"/>
    </source>
</evidence>
<organism evidence="3 4">
    <name type="scientific">Actinoplanes flavus</name>
    <dbReference type="NCBI Taxonomy" id="2820290"/>
    <lineage>
        <taxon>Bacteria</taxon>
        <taxon>Bacillati</taxon>
        <taxon>Actinomycetota</taxon>
        <taxon>Actinomycetes</taxon>
        <taxon>Micromonosporales</taxon>
        <taxon>Micromonosporaceae</taxon>
        <taxon>Actinoplanes</taxon>
    </lineage>
</organism>
<dbReference type="CDD" id="cd01004">
    <property type="entry name" value="PBP2_MidA_like"/>
    <property type="match status" value="1"/>
</dbReference>
<dbReference type="Proteomes" id="UP000679690">
    <property type="component" value="Unassembled WGS sequence"/>
</dbReference>
<comment type="caution">
    <text evidence="3">The sequence shown here is derived from an EMBL/GenBank/DDBJ whole genome shotgun (WGS) entry which is preliminary data.</text>
</comment>
<dbReference type="PANTHER" id="PTHR35936">
    <property type="entry name" value="MEMBRANE-BOUND LYTIC MUREIN TRANSGLYCOSYLASE F"/>
    <property type="match status" value="1"/>
</dbReference>
<proteinExistence type="predicted"/>
<dbReference type="EMBL" id="JAGFNS010000013">
    <property type="protein sequence ID" value="MBO3740112.1"/>
    <property type="molecule type" value="Genomic_DNA"/>
</dbReference>
<dbReference type="PANTHER" id="PTHR35936:SF17">
    <property type="entry name" value="ARGININE-BINDING EXTRACELLULAR PROTEIN ARTP"/>
    <property type="match status" value="1"/>
</dbReference>
<gene>
    <name evidence="3" type="ORF">J5X75_21645</name>
</gene>
<evidence type="ECO:0000256" key="1">
    <source>
        <dbReference type="ARBA" id="ARBA00022729"/>
    </source>
</evidence>
<evidence type="ECO:0000313" key="3">
    <source>
        <dbReference type="EMBL" id="MBO3740112.1"/>
    </source>
</evidence>